<evidence type="ECO:0000256" key="1">
    <source>
        <dbReference type="ARBA" id="ARBA00023015"/>
    </source>
</evidence>
<comment type="similarity">
    <text evidence="3">Belongs to the GRAS family.</text>
</comment>
<accession>A0ABQ7DW50</accession>
<evidence type="ECO:0000256" key="3">
    <source>
        <dbReference type="PROSITE-ProRule" id="PRU01191"/>
    </source>
</evidence>
<sequence>MQRSKSTTSALVFSVRDDRSGCRYTGRLLRLLRPTVYRNPPKTTIETHQRRCLLRVLSASDGVSSVVSRRLKPITADDRSGCLSSQRLLRLLSSSPQEERSNPTTEDDSVGKSRRKRRSSLVISVRRAIETHPPPTTPLSILIFGNIDNCGRQGTSFCIGSVSTRHNGDNLIFRQGEDVQQVMQPSKLRNHNSNLKLSTVAVDSPRDVVLRLIQKIKPNIFIPSILSGSYNAPFFVTRFREVLYHFSSLFDMCDTTLTREDPMRVVFEKEFYGREIMNVVACEGTARVERPESYKQWQGRMVRAGFRQLPVEKELVQKLRLMVDKEYKSKEFDVDQDGNWFLQGWKGRLVYASSFWVSV</sequence>
<feature type="region of interest" description="SAW" evidence="3">
    <location>
        <begin position="281"/>
        <end position="357"/>
    </location>
</feature>
<keyword evidence="2" id="KW-0804">Transcription</keyword>
<proteinExistence type="inferred from homology"/>
<dbReference type="InterPro" id="IPR005202">
    <property type="entry name" value="TF_GRAS"/>
</dbReference>
<evidence type="ECO:0000256" key="2">
    <source>
        <dbReference type="ARBA" id="ARBA00023163"/>
    </source>
</evidence>
<evidence type="ECO:0000313" key="5">
    <source>
        <dbReference type="EMBL" id="KAF3581521.1"/>
    </source>
</evidence>
<evidence type="ECO:0000313" key="6">
    <source>
        <dbReference type="Proteomes" id="UP000266723"/>
    </source>
</evidence>
<name>A0ABQ7DW50_BRACR</name>
<feature type="region of interest" description="Disordered" evidence="4">
    <location>
        <begin position="93"/>
        <end position="118"/>
    </location>
</feature>
<dbReference type="EMBL" id="QGKV02000649">
    <property type="protein sequence ID" value="KAF3581521.1"/>
    <property type="molecule type" value="Genomic_DNA"/>
</dbReference>
<dbReference type="PANTHER" id="PTHR31636">
    <property type="entry name" value="OSJNBA0084A10.13 PROTEIN-RELATED"/>
    <property type="match status" value="1"/>
</dbReference>
<comment type="caution">
    <text evidence="5">The sequence shown here is derived from an EMBL/GenBank/DDBJ whole genome shotgun (WGS) entry which is preliminary data.</text>
</comment>
<dbReference type="Proteomes" id="UP000266723">
    <property type="component" value="Unassembled WGS sequence"/>
</dbReference>
<protein>
    <submittedName>
        <fullName evidence="5">Uncharacterized protein</fullName>
    </submittedName>
</protein>
<dbReference type="Pfam" id="PF03514">
    <property type="entry name" value="GRAS"/>
    <property type="match status" value="1"/>
</dbReference>
<reference evidence="5 6" key="1">
    <citation type="journal article" date="2020" name="BMC Genomics">
        <title>Intraspecific diversification of the crop wild relative Brassica cretica Lam. using demographic model selection.</title>
        <authorList>
            <person name="Kioukis A."/>
            <person name="Michalopoulou V.A."/>
            <person name="Briers L."/>
            <person name="Pirintsos S."/>
            <person name="Studholme D.J."/>
            <person name="Pavlidis P."/>
            <person name="Sarris P.F."/>
        </authorList>
    </citation>
    <scope>NUCLEOTIDE SEQUENCE [LARGE SCALE GENOMIC DNA]</scope>
    <source>
        <strain evidence="6">cv. PFS-1207/04</strain>
    </source>
</reference>
<evidence type="ECO:0000256" key="4">
    <source>
        <dbReference type="SAM" id="MobiDB-lite"/>
    </source>
</evidence>
<organism evidence="5 6">
    <name type="scientific">Brassica cretica</name>
    <name type="common">Mustard</name>
    <dbReference type="NCBI Taxonomy" id="69181"/>
    <lineage>
        <taxon>Eukaryota</taxon>
        <taxon>Viridiplantae</taxon>
        <taxon>Streptophyta</taxon>
        <taxon>Embryophyta</taxon>
        <taxon>Tracheophyta</taxon>
        <taxon>Spermatophyta</taxon>
        <taxon>Magnoliopsida</taxon>
        <taxon>eudicotyledons</taxon>
        <taxon>Gunneridae</taxon>
        <taxon>Pentapetalae</taxon>
        <taxon>rosids</taxon>
        <taxon>malvids</taxon>
        <taxon>Brassicales</taxon>
        <taxon>Brassicaceae</taxon>
        <taxon>Brassiceae</taxon>
        <taxon>Brassica</taxon>
    </lineage>
</organism>
<gene>
    <name evidence="5" type="ORF">DY000_02034698</name>
</gene>
<dbReference type="PROSITE" id="PS50985">
    <property type="entry name" value="GRAS"/>
    <property type="match status" value="1"/>
</dbReference>
<keyword evidence="1" id="KW-0805">Transcription regulation</keyword>
<keyword evidence="6" id="KW-1185">Reference proteome</keyword>
<comment type="caution">
    <text evidence="3">Lacks conserved residue(s) required for the propagation of feature annotation.</text>
</comment>